<dbReference type="AlphaFoldDB" id="A0ABD1XMA2"/>
<feature type="transmembrane region" description="Helical" evidence="1">
    <location>
        <begin position="263"/>
        <end position="285"/>
    </location>
</feature>
<dbReference type="PANTHER" id="PTHR43592">
    <property type="entry name" value="CAAX AMINO TERMINAL PROTEASE"/>
    <property type="match status" value="1"/>
</dbReference>
<keyword evidence="1" id="KW-0472">Membrane</keyword>
<accession>A0ABD1XMA2</accession>
<organism evidence="3 4">
    <name type="scientific">Riccia fluitans</name>
    <dbReference type="NCBI Taxonomy" id="41844"/>
    <lineage>
        <taxon>Eukaryota</taxon>
        <taxon>Viridiplantae</taxon>
        <taxon>Streptophyta</taxon>
        <taxon>Embryophyta</taxon>
        <taxon>Marchantiophyta</taxon>
        <taxon>Marchantiopsida</taxon>
        <taxon>Marchantiidae</taxon>
        <taxon>Marchantiales</taxon>
        <taxon>Ricciaceae</taxon>
        <taxon>Riccia</taxon>
    </lineage>
</organism>
<evidence type="ECO:0000256" key="1">
    <source>
        <dbReference type="SAM" id="Phobius"/>
    </source>
</evidence>
<dbReference type="Proteomes" id="UP001605036">
    <property type="component" value="Unassembled WGS sequence"/>
</dbReference>
<protein>
    <recommendedName>
        <fullName evidence="2">CAAX prenyl protease 2/Lysostaphin resistance protein A-like domain-containing protein</fullName>
    </recommendedName>
</protein>
<feature type="transmembrane region" description="Helical" evidence="1">
    <location>
        <begin position="134"/>
        <end position="153"/>
    </location>
</feature>
<reference evidence="3 4" key="1">
    <citation type="submission" date="2024-09" db="EMBL/GenBank/DDBJ databases">
        <title>Chromosome-scale assembly of Riccia fluitans.</title>
        <authorList>
            <person name="Paukszto L."/>
            <person name="Sawicki J."/>
            <person name="Karawczyk K."/>
            <person name="Piernik-Szablinska J."/>
            <person name="Szczecinska M."/>
            <person name="Mazdziarz M."/>
        </authorList>
    </citation>
    <scope>NUCLEOTIDE SEQUENCE [LARGE SCALE GENOMIC DNA]</scope>
    <source>
        <strain evidence="3">Rf_01</strain>
        <tissue evidence="3">Aerial parts of the thallus</tissue>
    </source>
</reference>
<dbReference type="GO" id="GO:0004175">
    <property type="term" value="F:endopeptidase activity"/>
    <property type="evidence" value="ECO:0007669"/>
    <property type="project" value="UniProtKB-ARBA"/>
</dbReference>
<keyword evidence="4" id="KW-1185">Reference proteome</keyword>
<keyword evidence="1" id="KW-0812">Transmembrane</keyword>
<feature type="transmembrane region" description="Helical" evidence="1">
    <location>
        <begin position="291"/>
        <end position="309"/>
    </location>
</feature>
<sequence length="355" mass="40264">MMEVLLAGRLNSCGFSHLPYSSLKEVRDSRYEHGRSPHLPLLPVMSNLQPKSRSWTQPLKIRRLFVCYADNGLSDDSSEMPTETQSSLDDEAVSSSSRLESWVTYLKQVDWMNIIFRWQKGEPLWKVPWTGQTIFQVMVLWFAAFWVMGSWIIPIAAQLAGFSRHSLSFRGQALYSLITDIAEGTVGIWILRRCLARFVPLPDGWFTINLKGKWLLEACWGCLLFPVVNKLSQLNLLLLPLPAPIASSYVEQSMMSRDPIATLLYAIVISVCAPVWEEVIFRGFLLPSMTRYLPLWGAISVSALAFALAHFSMQRILPLTFLGLVMGFVFVRSKNLLASIVLHSLWNGFAFLELL</sequence>
<evidence type="ECO:0000313" key="4">
    <source>
        <dbReference type="Proteomes" id="UP001605036"/>
    </source>
</evidence>
<dbReference type="EMBL" id="JBHFFA010000008">
    <property type="protein sequence ID" value="KAL2609858.1"/>
    <property type="molecule type" value="Genomic_DNA"/>
</dbReference>
<gene>
    <name evidence="3" type="ORF">R1flu_028431</name>
</gene>
<proteinExistence type="predicted"/>
<keyword evidence="1" id="KW-1133">Transmembrane helix</keyword>
<name>A0ABD1XMA2_9MARC</name>
<evidence type="ECO:0000313" key="3">
    <source>
        <dbReference type="EMBL" id="KAL2609858.1"/>
    </source>
</evidence>
<feature type="domain" description="CAAX prenyl protease 2/Lysostaphin resistance protein A-like" evidence="2">
    <location>
        <begin position="261"/>
        <end position="348"/>
    </location>
</feature>
<dbReference type="Pfam" id="PF02517">
    <property type="entry name" value="Rce1-like"/>
    <property type="match status" value="1"/>
</dbReference>
<dbReference type="InterPro" id="IPR003675">
    <property type="entry name" value="Rce1/LyrA-like_dom"/>
</dbReference>
<comment type="caution">
    <text evidence="3">The sequence shown here is derived from an EMBL/GenBank/DDBJ whole genome shotgun (WGS) entry which is preliminary data.</text>
</comment>
<dbReference type="GO" id="GO:0080120">
    <property type="term" value="P:CAAX-box protein maturation"/>
    <property type="evidence" value="ECO:0007669"/>
    <property type="project" value="UniProtKB-ARBA"/>
</dbReference>
<feature type="transmembrane region" description="Helical" evidence="1">
    <location>
        <begin position="321"/>
        <end position="346"/>
    </location>
</feature>
<evidence type="ECO:0000259" key="2">
    <source>
        <dbReference type="Pfam" id="PF02517"/>
    </source>
</evidence>
<dbReference type="PANTHER" id="PTHR43592:SF24">
    <property type="entry name" value="CAAX AMINO TERMINAL PROTEASE FAMILY PROTEIN"/>
    <property type="match status" value="1"/>
</dbReference>